<evidence type="ECO:0000313" key="3">
    <source>
        <dbReference type="Proteomes" id="UP000321927"/>
    </source>
</evidence>
<dbReference type="EMBL" id="VORV01000013">
    <property type="protein sequence ID" value="TXD76269.1"/>
    <property type="molecule type" value="Genomic_DNA"/>
</dbReference>
<sequence length="208" mass="23086">MIAQKTKLLLLGFLLCSSIAMAQEKKYFGQAEVGFLYGRGEEDWDGNHVKRFDVTFMTFNGVHITKNHVLGFSTGLDQYEDISIIPIALGWRAFLGKDDKPKLFGALDLGGGSAVLEENYSDEWSRSWYEGGLLISPSAGFSFPAKKGKTALSLSIAYKRQAVTYFQGTLSQPGSQSITSDLLPPGFNSMNEKNYLYRSFVCRVGLMF</sequence>
<evidence type="ECO:0000313" key="2">
    <source>
        <dbReference type="EMBL" id="TXD76269.1"/>
    </source>
</evidence>
<dbReference type="RefSeq" id="WP_086502664.1">
    <property type="nucleotide sequence ID" value="NZ_MSSV01000018.1"/>
</dbReference>
<name>A0ABY3HLB1_9BACT</name>
<gene>
    <name evidence="2" type="ORF">ESW18_16950</name>
</gene>
<feature type="signal peptide" evidence="1">
    <location>
        <begin position="1"/>
        <end position="22"/>
    </location>
</feature>
<protein>
    <recommendedName>
        <fullName evidence="4">Outer membrane protein with beta-barrel domain</fullName>
    </recommendedName>
</protein>
<evidence type="ECO:0008006" key="4">
    <source>
        <dbReference type="Google" id="ProtNLM"/>
    </source>
</evidence>
<proteinExistence type="predicted"/>
<organism evidence="2 3">
    <name type="scientific">Algoriphagus ratkowskyi</name>
    <dbReference type="NCBI Taxonomy" id="57028"/>
    <lineage>
        <taxon>Bacteria</taxon>
        <taxon>Pseudomonadati</taxon>
        <taxon>Bacteroidota</taxon>
        <taxon>Cytophagia</taxon>
        <taxon>Cytophagales</taxon>
        <taxon>Cyclobacteriaceae</taxon>
        <taxon>Algoriphagus</taxon>
    </lineage>
</organism>
<comment type="caution">
    <text evidence="2">The sequence shown here is derived from an EMBL/GenBank/DDBJ whole genome shotgun (WGS) entry which is preliminary data.</text>
</comment>
<dbReference type="Proteomes" id="UP000321927">
    <property type="component" value="Unassembled WGS sequence"/>
</dbReference>
<keyword evidence="1" id="KW-0732">Signal</keyword>
<keyword evidence="3" id="KW-1185">Reference proteome</keyword>
<feature type="chain" id="PRO_5047153977" description="Outer membrane protein with beta-barrel domain" evidence="1">
    <location>
        <begin position="23"/>
        <end position="208"/>
    </location>
</feature>
<reference evidence="2 3" key="1">
    <citation type="submission" date="2019-08" db="EMBL/GenBank/DDBJ databases">
        <title>Genome of Algoriphagus ratkowskyi IC026.</title>
        <authorList>
            <person name="Bowman J.P."/>
        </authorList>
    </citation>
    <scope>NUCLEOTIDE SEQUENCE [LARGE SCALE GENOMIC DNA]</scope>
    <source>
        <strain evidence="2 3">IC026</strain>
    </source>
</reference>
<evidence type="ECO:0000256" key="1">
    <source>
        <dbReference type="SAM" id="SignalP"/>
    </source>
</evidence>
<accession>A0ABY3HLB1</accession>